<accession>D6TTI6</accession>
<gene>
    <name evidence="1" type="ORF">Krac_4732</name>
</gene>
<dbReference type="RefSeq" id="WP_007914666.1">
    <property type="nucleotide sequence ID" value="NZ_ADVG01000003.1"/>
</dbReference>
<evidence type="ECO:0000313" key="1">
    <source>
        <dbReference type="EMBL" id="EFH83737.1"/>
    </source>
</evidence>
<protein>
    <submittedName>
        <fullName evidence="1">Uncharacterized protein</fullName>
    </submittedName>
</protein>
<dbReference type="Proteomes" id="UP000004508">
    <property type="component" value="Unassembled WGS sequence"/>
</dbReference>
<dbReference type="EMBL" id="ADVG01000003">
    <property type="protein sequence ID" value="EFH83737.1"/>
    <property type="molecule type" value="Genomic_DNA"/>
</dbReference>
<sequence length="197" mass="19848">MEATLHMSGFTNNDGSGLVGALNPQGIGQALRVDAGGNLLVTGGTLQNALLGGKSFSATTGKQTASGAAVVACSLYNNTSANVLLYSITCLSGSTRTHQLTRGTSNLALGSNALVSNASLGGNSSLLPAGNVTYANSNQTISGTALDAFSAPAGQLIEVLGNGSLLLLPASASNSLTLYLDLAAAVDWKITYRWLEL</sequence>
<name>D6TTI6_KTERA</name>
<dbReference type="InParanoid" id="D6TTI6"/>
<comment type="caution">
    <text evidence="1">The sequence shown here is derived from an EMBL/GenBank/DDBJ whole genome shotgun (WGS) entry which is preliminary data.</text>
</comment>
<dbReference type="STRING" id="485913.Krac_4732"/>
<proteinExistence type="predicted"/>
<organism evidence="1 2">
    <name type="scientific">Ktedonobacter racemifer DSM 44963</name>
    <dbReference type="NCBI Taxonomy" id="485913"/>
    <lineage>
        <taxon>Bacteria</taxon>
        <taxon>Bacillati</taxon>
        <taxon>Chloroflexota</taxon>
        <taxon>Ktedonobacteria</taxon>
        <taxon>Ktedonobacterales</taxon>
        <taxon>Ktedonobacteraceae</taxon>
        <taxon>Ktedonobacter</taxon>
    </lineage>
</organism>
<dbReference type="AlphaFoldDB" id="D6TTI6"/>
<reference evidence="1 2" key="1">
    <citation type="journal article" date="2011" name="Stand. Genomic Sci.">
        <title>Non-contiguous finished genome sequence and contextual data of the filamentous soil bacterium Ktedonobacter racemifer type strain (SOSP1-21).</title>
        <authorList>
            <person name="Chang Y.J."/>
            <person name="Land M."/>
            <person name="Hauser L."/>
            <person name="Chertkov O."/>
            <person name="Del Rio T.G."/>
            <person name="Nolan M."/>
            <person name="Copeland A."/>
            <person name="Tice H."/>
            <person name="Cheng J.F."/>
            <person name="Lucas S."/>
            <person name="Han C."/>
            <person name="Goodwin L."/>
            <person name="Pitluck S."/>
            <person name="Ivanova N."/>
            <person name="Ovchinikova G."/>
            <person name="Pati A."/>
            <person name="Chen A."/>
            <person name="Palaniappan K."/>
            <person name="Mavromatis K."/>
            <person name="Liolios K."/>
            <person name="Brettin T."/>
            <person name="Fiebig A."/>
            <person name="Rohde M."/>
            <person name="Abt B."/>
            <person name="Goker M."/>
            <person name="Detter J.C."/>
            <person name="Woyke T."/>
            <person name="Bristow J."/>
            <person name="Eisen J.A."/>
            <person name="Markowitz V."/>
            <person name="Hugenholtz P."/>
            <person name="Kyrpides N.C."/>
            <person name="Klenk H.P."/>
            <person name="Lapidus A."/>
        </authorList>
    </citation>
    <scope>NUCLEOTIDE SEQUENCE [LARGE SCALE GENOMIC DNA]</scope>
    <source>
        <strain evidence="2">DSM 44963</strain>
    </source>
</reference>
<keyword evidence="2" id="KW-1185">Reference proteome</keyword>
<evidence type="ECO:0000313" key="2">
    <source>
        <dbReference type="Proteomes" id="UP000004508"/>
    </source>
</evidence>